<proteinExistence type="predicted"/>
<dbReference type="Proteomes" id="UP000621266">
    <property type="component" value="Unassembled WGS sequence"/>
</dbReference>
<name>A0ABQ7FM38_9ACTN</name>
<gene>
    <name evidence="2" type="ORF">GCU69_13370</name>
</gene>
<feature type="domain" description="VOC" evidence="1">
    <location>
        <begin position="137"/>
        <end position="256"/>
    </location>
</feature>
<dbReference type="PROSITE" id="PS51819">
    <property type="entry name" value="VOC"/>
    <property type="match status" value="2"/>
</dbReference>
<dbReference type="InterPro" id="IPR041581">
    <property type="entry name" value="Glyoxalase_6"/>
</dbReference>
<dbReference type="InterPro" id="IPR037523">
    <property type="entry name" value="VOC_core"/>
</dbReference>
<dbReference type="Gene3D" id="3.10.180.10">
    <property type="entry name" value="2,3-Dihydroxybiphenyl 1,2-Dioxygenase, domain 1"/>
    <property type="match status" value="2"/>
</dbReference>
<reference evidence="2 3" key="1">
    <citation type="submission" date="2019-10" db="EMBL/GenBank/DDBJ databases">
        <title>Streptomyces tenebrisbrunneis sp.nov., an endogenous actinomycete isolated from of Lycium ruthenicum.</title>
        <authorList>
            <person name="Ma L."/>
        </authorList>
    </citation>
    <scope>NUCLEOTIDE SEQUENCE [LARGE SCALE GENOMIC DNA]</scope>
    <source>
        <strain evidence="2 3">TRM 66187</strain>
    </source>
</reference>
<dbReference type="PANTHER" id="PTHR33993">
    <property type="entry name" value="GLYOXALASE-RELATED"/>
    <property type="match status" value="1"/>
</dbReference>
<dbReference type="CDD" id="cd07247">
    <property type="entry name" value="SgaA_N_like"/>
    <property type="match status" value="1"/>
</dbReference>
<dbReference type="RefSeq" id="WP_098752527.1">
    <property type="nucleotide sequence ID" value="NZ_WHPN01000268.1"/>
</dbReference>
<dbReference type="EMBL" id="WHPN01000268">
    <property type="protein sequence ID" value="KAF4408679.1"/>
    <property type="molecule type" value="Genomic_DNA"/>
</dbReference>
<dbReference type="Pfam" id="PF22677">
    <property type="entry name" value="Ble-like_N"/>
    <property type="match status" value="1"/>
</dbReference>
<evidence type="ECO:0000313" key="3">
    <source>
        <dbReference type="Proteomes" id="UP000621266"/>
    </source>
</evidence>
<dbReference type="Pfam" id="PF18029">
    <property type="entry name" value="Glyoxalase_6"/>
    <property type="match status" value="1"/>
</dbReference>
<accession>A0ABQ7FM38</accession>
<keyword evidence="3" id="KW-1185">Reference proteome</keyword>
<dbReference type="InterPro" id="IPR029068">
    <property type="entry name" value="Glyas_Bleomycin-R_OHBP_Dase"/>
</dbReference>
<evidence type="ECO:0000313" key="2">
    <source>
        <dbReference type="EMBL" id="KAF4408679.1"/>
    </source>
</evidence>
<feature type="domain" description="VOC" evidence="1">
    <location>
        <begin position="11"/>
        <end position="123"/>
    </location>
</feature>
<organism evidence="2 3">
    <name type="scientific">Streptomyces lycii</name>
    <dbReference type="NCBI Taxonomy" id="2654337"/>
    <lineage>
        <taxon>Bacteria</taxon>
        <taxon>Bacillati</taxon>
        <taxon>Actinomycetota</taxon>
        <taxon>Actinomycetes</taxon>
        <taxon>Kitasatosporales</taxon>
        <taxon>Streptomycetaceae</taxon>
        <taxon>Streptomyces</taxon>
    </lineage>
</organism>
<protein>
    <submittedName>
        <fullName evidence="2">VOC family protein</fullName>
    </submittedName>
</protein>
<dbReference type="PANTHER" id="PTHR33993:SF10">
    <property type="entry name" value="CONSERVED PROTEIN"/>
    <property type="match status" value="1"/>
</dbReference>
<dbReference type="InterPro" id="IPR053863">
    <property type="entry name" value="Glyoxy/Ble-like_N"/>
</dbReference>
<comment type="caution">
    <text evidence="2">The sequence shown here is derived from an EMBL/GenBank/DDBJ whole genome shotgun (WGS) entry which is preliminary data.</text>
</comment>
<dbReference type="SUPFAM" id="SSF54593">
    <property type="entry name" value="Glyoxalase/Bleomycin resistance protein/Dihydroxybiphenyl dioxygenase"/>
    <property type="match status" value="2"/>
</dbReference>
<sequence length="258" mass="27501">MSTSAQPPRGAPCWVSLITHDLEAAQRFYAAVLGWEYRPGFGRDEYVVAYANGVPVAGIGALAQAMGFPVAWSAYFAVDSADKAAARIRERSATVAVGPIEFGPGRVAWAADPAGAAFGIWEGAIDPKWRVGAGAGTTAWLELRTRDMFEAAIFYSEALGWDTEPHCDVYFEHDQVLVHIDNRPVAGLLGGALEAAPDPKVRPRWHIYFCVEDADDTAARAAAAGGGIVTPPGNSRHGREATLRDTQGGLFTVITTAE</sequence>
<evidence type="ECO:0000259" key="1">
    <source>
        <dbReference type="PROSITE" id="PS51819"/>
    </source>
</evidence>
<dbReference type="InterPro" id="IPR052164">
    <property type="entry name" value="Anthracycline_SecMetBiosynth"/>
</dbReference>